<proteinExistence type="predicted"/>
<keyword evidence="5" id="KW-1185">Reference proteome</keyword>
<organism evidence="4 5">
    <name type="scientific">Terrimesophilobacter mesophilus</name>
    <dbReference type="NCBI Taxonomy" id="433647"/>
    <lineage>
        <taxon>Bacteria</taxon>
        <taxon>Bacillati</taxon>
        <taxon>Actinomycetota</taxon>
        <taxon>Actinomycetes</taxon>
        <taxon>Micrococcales</taxon>
        <taxon>Microbacteriaceae</taxon>
        <taxon>Terrimesophilobacter</taxon>
    </lineage>
</organism>
<dbReference type="PANTHER" id="PTHR43244">
    <property type="match status" value="1"/>
</dbReference>
<dbReference type="Gene3D" id="3.20.20.30">
    <property type="entry name" value="Luciferase-like domain"/>
    <property type="match status" value="1"/>
</dbReference>
<feature type="domain" description="Luciferase-like" evidence="3">
    <location>
        <begin position="15"/>
        <end position="330"/>
    </location>
</feature>
<dbReference type="OrthoDB" id="5241778at2"/>
<dbReference type="NCBIfam" id="TIGR03559">
    <property type="entry name" value="F420_Rv3520c"/>
    <property type="match status" value="1"/>
</dbReference>
<dbReference type="InterPro" id="IPR036661">
    <property type="entry name" value="Luciferase-like_sf"/>
</dbReference>
<dbReference type="InterPro" id="IPR050564">
    <property type="entry name" value="F420-G6PD/mer"/>
</dbReference>
<evidence type="ECO:0000313" key="4">
    <source>
        <dbReference type="EMBL" id="TFB79836.1"/>
    </source>
</evidence>
<evidence type="ECO:0000313" key="5">
    <source>
        <dbReference type="Proteomes" id="UP000298488"/>
    </source>
</evidence>
<evidence type="ECO:0000256" key="2">
    <source>
        <dbReference type="SAM" id="MobiDB-lite"/>
    </source>
</evidence>
<sequence length="370" mass="39572">MRIGYATGYWKQGPPPGALKAIRAAERLGYESVWTAEAYGSDAFTPLAWWGSRTKRVKLGTGIAQLSARTPTATAMAALTLDHLSGGRAILGLGASGPQVVEGWYGQPFPKPLARTREYVDIVRKVLARDEPVTATGPHYPLPYAPPASGGPAATGLGKPLRSTVHPLRPDLPIYLAAEGPKNVALAAEIADGWLPFLFSPSANAEFAGYLAEGFALRDPSLRPREEFEVAVQLAVIPHPDVEAAADLVRPTIALYVGGMGAKSANFHRNVIDRLGYLDACDRIQELYLAGHKKEAIAAVPTALVEEVALIGPPEKIRDELTAWEESVVTTMLVQGPAFALRAIRDVVTGTGSLAYARMAARMFARSTRS</sequence>
<dbReference type="AlphaFoldDB" id="A0A4R8VBR4"/>
<dbReference type="GO" id="GO:0016705">
    <property type="term" value="F:oxidoreductase activity, acting on paired donors, with incorporation or reduction of molecular oxygen"/>
    <property type="evidence" value="ECO:0007669"/>
    <property type="project" value="InterPro"/>
</dbReference>
<dbReference type="Pfam" id="PF00296">
    <property type="entry name" value="Bac_luciferase"/>
    <property type="match status" value="1"/>
</dbReference>
<dbReference type="PANTHER" id="PTHR43244:SF1">
    <property type="entry name" value="5,10-METHYLENETETRAHYDROMETHANOPTERIN REDUCTASE"/>
    <property type="match status" value="1"/>
</dbReference>
<comment type="caution">
    <text evidence="4">The sequence shown here is derived from an EMBL/GenBank/DDBJ whole genome shotgun (WGS) entry which is preliminary data.</text>
</comment>
<dbReference type="RefSeq" id="WP_104095704.1">
    <property type="nucleotide sequence ID" value="NZ_JACHBP010000001.1"/>
</dbReference>
<dbReference type="Proteomes" id="UP000298488">
    <property type="component" value="Unassembled WGS sequence"/>
</dbReference>
<reference evidence="4 5" key="1">
    <citation type="submission" date="2019-03" db="EMBL/GenBank/DDBJ databases">
        <title>Genomics of glacier-inhabiting Cryobacterium strains.</title>
        <authorList>
            <person name="Liu Q."/>
            <person name="Xin Y.-H."/>
        </authorList>
    </citation>
    <scope>NUCLEOTIDE SEQUENCE [LARGE SCALE GENOMIC DNA]</scope>
    <source>
        <strain evidence="4 5">CGMCC 1.10440</strain>
    </source>
</reference>
<dbReference type="CDD" id="cd01097">
    <property type="entry name" value="Tetrahydromethanopterin_reductase"/>
    <property type="match status" value="1"/>
</dbReference>
<feature type="compositionally biased region" description="Low complexity" evidence="2">
    <location>
        <begin position="147"/>
        <end position="157"/>
    </location>
</feature>
<evidence type="ECO:0000256" key="1">
    <source>
        <dbReference type="ARBA" id="ARBA00023002"/>
    </source>
</evidence>
<name>A0A4R8VBR4_9MICO</name>
<keyword evidence="1" id="KW-0560">Oxidoreductase</keyword>
<gene>
    <name evidence="4" type="ORF">E3N84_07135</name>
</gene>
<dbReference type="EMBL" id="SOFI01000003">
    <property type="protein sequence ID" value="TFB79836.1"/>
    <property type="molecule type" value="Genomic_DNA"/>
</dbReference>
<dbReference type="InterPro" id="IPR011251">
    <property type="entry name" value="Luciferase-like_dom"/>
</dbReference>
<protein>
    <submittedName>
        <fullName evidence="4">LLM class F420-dependent oxidoreductase</fullName>
    </submittedName>
</protein>
<dbReference type="InterPro" id="IPR019951">
    <property type="entry name" value="F420_OxRdatse_Rv3520c_pred"/>
</dbReference>
<feature type="region of interest" description="Disordered" evidence="2">
    <location>
        <begin position="138"/>
        <end position="157"/>
    </location>
</feature>
<evidence type="ECO:0000259" key="3">
    <source>
        <dbReference type="Pfam" id="PF00296"/>
    </source>
</evidence>
<dbReference type="SUPFAM" id="SSF51679">
    <property type="entry name" value="Bacterial luciferase-like"/>
    <property type="match status" value="1"/>
</dbReference>
<accession>A0A4R8VBR4</accession>